<name>F6GBM2_RALS8</name>
<accession>F6GBM2</accession>
<dbReference type="KEGG" id="rsn:RSPO_m01527"/>
<proteinExistence type="predicted"/>
<evidence type="ECO:0000313" key="3">
    <source>
        <dbReference type="Proteomes" id="UP000007953"/>
    </source>
</evidence>
<keyword evidence="2" id="KW-0614">Plasmid</keyword>
<dbReference type="AlphaFoldDB" id="F6GBM2"/>
<dbReference type="EMBL" id="CP002820">
    <property type="protein sequence ID" value="AEG72162.1"/>
    <property type="molecule type" value="Genomic_DNA"/>
</dbReference>
<dbReference type="HOGENOM" id="CLU_3204360_0_0_4"/>
<evidence type="ECO:0000313" key="2">
    <source>
        <dbReference type="EMBL" id="AEG72162.1"/>
    </source>
</evidence>
<organism evidence="2 3">
    <name type="scientific">Ralstonia solanacearum (strain Po82)</name>
    <dbReference type="NCBI Taxonomy" id="1031711"/>
    <lineage>
        <taxon>Bacteria</taxon>
        <taxon>Pseudomonadati</taxon>
        <taxon>Pseudomonadota</taxon>
        <taxon>Betaproteobacteria</taxon>
        <taxon>Burkholderiales</taxon>
        <taxon>Burkholderiaceae</taxon>
        <taxon>Ralstonia</taxon>
        <taxon>Ralstonia solanacearum species complex</taxon>
    </lineage>
</organism>
<feature type="region of interest" description="Disordered" evidence="1">
    <location>
        <begin position="25"/>
        <end position="45"/>
    </location>
</feature>
<dbReference type="Proteomes" id="UP000007953">
    <property type="component" value="Plasmid megaplasmid"/>
</dbReference>
<gene>
    <name evidence="2" type="ordered locus">RSPO_m01527</name>
</gene>
<protein>
    <submittedName>
        <fullName evidence="2">Uncharacterized protein</fullName>
    </submittedName>
</protein>
<geneLocation type="plasmid" evidence="3"/>
<evidence type="ECO:0000256" key="1">
    <source>
        <dbReference type="SAM" id="MobiDB-lite"/>
    </source>
</evidence>
<reference evidence="2 3" key="1">
    <citation type="journal article" date="2011" name="J. Bacteriol.">
        <title>Complete genome sequence of the plant pathogen Ralstonia solanacearum strain Po82.</title>
        <authorList>
            <person name="Xu J."/>
            <person name="Zheng H.J."/>
            <person name="Liu L."/>
            <person name="Pan Z.C."/>
            <person name="Prior P."/>
            <person name="Tang B."/>
            <person name="Xu J.S."/>
            <person name="Zhang H."/>
            <person name="Tian Q."/>
            <person name="Zhang L.Q."/>
            <person name="Feng J."/>
        </authorList>
    </citation>
    <scope>NUCLEOTIDE SEQUENCE [LARGE SCALE GENOMIC DNA]</scope>
    <source>
        <strain evidence="3">Po82</strain>
    </source>
</reference>
<sequence>MRALVYERLPPSIKHADHEVNALARSTRPDSARAVVPRRKAVELT</sequence>